<keyword evidence="3" id="KW-1185">Reference proteome</keyword>
<sequence>MNLLKRYSVHNELKFLRGIFLFFLFAGICTVKAQRISDMSDLFASPQTTAIFKLIEAPVTYYTGQPNISIPIYTIEEKGISIPVTISFNTSGIYVTEESTAIGIGARLDWGGAIVRSANGRPDEHGFFSEPYMINELKQEIPKNYNAFQTPSAVCYPYCNMSSSILEFVRRAEIYDVVKSYNDPYKTGNSGTITDLRPDNFFYNFSNKSGLFRFNQSNRKFLTFPLDDINIKHSIGSSFRIQKFDITTSDGVMYTFGDGAVEFTSEFANPFDQAWFIRRVSNANGSSVEFEYLSNHYIRAKELKEEYWVPYPNGGYSSSTGGEGYITEEMLIQQITFNSGRLEFKYIRDRQDFSLTAPNFANAGMPAPRLDEILLFNKENELVKSFKFHQSYFVANQSNDPVLDKRLKLDSLSIKDISSKAIERYKFLYYQDGSLPTKQTKGRDHWGYYNGADDNTSLIPSSSKPLAEGFRPLNYWGVYNDRAINEQKSKCFTIKSIVFPTGARREYDFENHDVRWYEEYNEMKELSNEGYDLHREQLIVGGSTLSQCSPIPDYISTNGAERIIYSNEFDVLDFNDLPIGDPSVHIQTNYIHSEITNSELNMWDYRIIIGLQKKTENTFNNHVVLASVDQSNFTKDTELRAKLPFLVDGTYRIYVRLLAPPPFVMDQWDRQYDHNTIIRLAYRRKNYGNIRVGGLRIKEITDYEGDSTYSTNFEYVVSDNYSSGNLVNAPQYKEYISTKQQNSVSGGSPIPYHGYRICSEPVIPLAKTQGSNVGYTNVIKSRVSGEEVLKEEYSFSFKKSLNSGYYKEYYQEIEPRIWQNGKLNTMTMFKDNIPIYKEVYDYYGTEKETDKGFVEEINTNLLGNLAGYGYQTNTSDITIGRRAFNDYTVLYHVDNYSRIISPYESSIVVSPPIKIPYFKIYTGFDKIKSKRTINYSPSGTTEQLTTYYYDNLDHLQPTRIEVISSEGSKNITQISYPNDYINISGFIGDMKEKHLIAYPIEQVNYKEVGTARTILSGKLTTYKTGGKGLLDEIFLIETANPIALSTFKFSNRSVNQLPPIGIMTSFSPDERYHSRYTYNSYDIKGNPLQVTEVDHPPTSYLWSYNGQYLLAEIRNANQSDIAYSGFEDEGKGNWTYSGSTIRDATAPTGRLVYSLQGGSMVKAGLAPSRKYILTYWAKGASAANISGGIAMKMNTKGGWIQYRREVTAVSSVTLSGNVLIDDVRLYPLEASMFTATYIPLVGMTSKSDPRGITEYYEYDSFGRLSTVKDFEGNILKTYCYNYAGQQVDCYTDPIVYKNVPKSQIFQKNNCTAGLIGSNVTYTVPAEVYTSIISQADADQQALDDIDANGQSYANQHGSCVSPVTALTLHNKTGQQLSNASISLWQGTVLVGTYSFPQTVGGSQIYFNIPAGTYRIDTNISTANPTQYTFRLPTLGLTKIGNSSFGQIQLVANGILPVELEFNFH</sequence>
<organism evidence="2 3">
    <name type="scientific">Sphingobacterium phlebotomi</name>
    <dbReference type="NCBI Taxonomy" id="2605433"/>
    <lineage>
        <taxon>Bacteria</taxon>
        <taxon>Pseudomonadati</taxon>
        <taxon>Bacteroidota</taxon>
        <taxon>Sphingobacteriia</taxon>
        <taxon>Sphingobacteriales</taxon>
        <taxon>Sphingobacteriaceae</taxon>
        <taxon>Sphingobacterium</taxon>
    </lineage>
</organism>
<accession>A0A5D4H6I5</accession>
<protein>
    <submittedName>
        <fullName evidence="2">RHS repeat protein</fullName>
    </submittedName>
</protein>
<gene>
    <name evidence="2" type="ORF">FXV77_10445</name>
</gene>
<dbReference type="Pfam" id="PF19404">
    <property type="entry name" value="DUF5977"/>
    <property type="match status" value="1"/>
</dbReference>
<dbReference type="Proteomes" id="UP000322362">
    <property type="component" value="Unassembled WGS sequence"/>
</dbReference>
<dbReference type="EMBL" id="VTAV01000005">
    <property type="protein sequence ID" value="TYR36318.1"/>
    <property type="molecule type" value="Genomic_DNA"/>
</dbReference>
<proteinExistence type="predicted"/>
<evidence type="ECO:0000313" key="3">
    <source>
        <dbReference type="Proteomes" id="UP000322362"/>
    </source>
</evidence>
<evidence type="ECO:0000259" key="1">
    <source>
        <dbReference type="Pfam" id="PF19404"/>
    </source>
</evidence>
<comment type="caution">
    <text evidence="2">The sequence shown here is derived from an EMBL/GenBank/DDBJ whole genome shotgun (WGS) entry which is preliminary data.</text>
</comment>
<reference evidence="2 3" key="1">
    <citation type="submission" date="2019-08" db="EMBL/GenBank/DDBJ databases">
        <title>Phlebobacter frassis gen. nov. sp. nov., a new member of family Sphingobacteriaceae isolated from sand fly rearing media.</title>
        <authorList>
            <person name="Kakumanu M.L."/>
            <person name="Marayati B.F."/>
            <person name="Wada-Katsumata A."/>
            <person name="Wasserberg G."/>
            <person name="Schal C."/>
            <person name="Apperson C.S."/>
            <person name="Ponnusamy L."/>
        </authorList>
    </citation>
    <scope>NUCLEOTIDE SEQUENCE [LARGE SCALE GENOMIC DNA]</scope>
    <source>
        <strain evidence="2 3">SSI9</strain>
    </source>
</reference>
<evidence type="ECO:0000313" key="2">
    <source>
        <dbReference type="EMBL" id="TYR36318.1"/>
    </source>
</evidence>
<dbReference type="InterPro" id="IPR046020">
    <property type="entry name" value="DUF5977"/>
</dbReference>
<name>A0A5D4H6I5_9SPHI</name>
<feature type="domain" description="DUF5977" evidence="1">
    <location>
        <begin position="1296"/>
        <end position="1360"/>
    </location>
</feature>
<dbReference type="RefSeq" id="WP_148919169.1">
    <property type="nucleotide sequence ID" value="NZ_VTAV01000005.1"/>
</dbReference>